<protein>
    <submittedName>
        <fullName evidence="1">ATP-binding protein</fullName>
    </submittedName>
</protein>
<dbReference type="GO" id="GO:0005524">
    <property type="term" value="F:ATP binding"/>
    <property type="evidence" value="ECO:0007669"/>
    <property type="project" value="UniProtKB-KW"/>
</dbReference>
<proteinExistence type="predicted"/>
<accession>A0ABS6B6S5</accession>
<sequence length="140" mass="14958">MGSSDQSGAATTVGVRVAAEYEQLTMLRALTETVLLIAELTLDEVTDIQVAIDEIATGLIDTAIGGSTIECDFVFHDGRIAVCITAIAATREIIDQEGFGWHVIRTITDSFEADVGTFDQVAGGYPVTVEFGRAGGRFRR</sequence>
<evidence type="ECO:0000313" key="2">
    <source>
        <dbReference type="Proteomes" id="UP000733379"/>
    </source>
</evidence>
<gene>
    <name evidence="1" type="ORF">KO481_31355</name>
</gene>
<keyword evidence="1" id="KW-0067">ATP-binding</keyword>
<dbReference type="Proteomes" id="UP000733379">
    <property type="component" value="Unassembled WGS sequence"/>
</dbReference>
<dbReference type="RefSeq" id="WP_215922053.1">
    <property type="nucleotide sequence ID" value="NZ_JAHKNI010000012.1"/>
</dbReference>
<organism evidence="1 2">
    <name type="scientific">Nocardia albiluteola</name>
    <dbReference type="NCBI Taxonomy" id="2842303"/>
    <lineage>
        <taxon>Bacteria</taxon>
        <taxon>Bacillati</taxon>
        <taxon>Actinomycetota</taxon>
        <taxon>Actinomycetes</taxon>
        <taxon>Mycobacteriales</taxon>
        <taxon>Nocardiaceae</taxon>
        <taxon>Nocardia</taxon>
    </lineage>
</organism>
<name>A0ABS6B6S5_9NOCA</name>
<dbReference type="Gene3D" id="3.30.565.10">
    <property type="entry name" value="Histidine kinase-like ATPase, C-terminal domain"/>
    <property type="match status" value="1"/>
</dbReference>
<evidence type="ECO:0000313" key="1">
    <source>
        <dbReference type="EMBL" id="MBU3066002.1"/>
    </source>
</evidence>
<reference evidence="1 2" key="1">
    <citation type="submission" date="2021-06" db="EMBL/GenBank/DDBJ databases">
        <title>Actinomycetes sequencing.</title>
        <authorList>
            <person name="Shan Q."/>
        </authorList>
    </citation>
    <scope>NUCLEOTIDE SEQUENCE [LARGE SCALE GENOMIC DNA]</scope>
    <source>
        <strain evidence="1 2">NEAU-G5</strain>
    </source>
</reference>
<dbReference type="EMBL" id="JAHKNI010000012">
    <property type="protein sequence ID" value="MBU3066002.1"/>
    <property type="molecule type" value="Genomic_DNA"/>
</dbReference>
<keyword evidence="2" id="KW-1185">Reference proteome</keyword>
<keyword evidence="1" id="KW-0547">Nucleotide-binding</keyword>
<dbReference type="InterPro" id="IPR036890">
    <property type="entry name" value="HATPase_C_sf"/>
</dbReference>
<comment type="caution">
    <text evidence="1">The sequence shown here is derived from an EMBL/GenBank/DDBJ whole genome shotgun (WGS) entry which is preliminary data.</text>
</comment>